<dbReference type="Proteomes" id="UP000717585">
    <property type="component" value="Unassembled WGS sequence"/>
</dbReference>
<keyword evidence="3" id="KW-0677">Repeat</keyword>
<comment type="subcellular location">
    <subcellularLocation>
        <location evidence="1">Nucleus</location>
    </subcellularLocation>
</comment>
<keyword evidence="2" id="KW-0433">Leucine-rich repeat</keyword>
<keyword evidence="7" id="KW-1185">Reference proteome</keyword>
<dbReference type="PANTHER" id="PTHR10552:SF6">
    <property type="entry name" value="U2 SMALL NUCLEAR RIBONUCLEOPROTEIN A"/>
    <property type="match status" value="1"/>
</dbReference>
<dbReference type="AlphaFoldDB" id="A0A8J6BAI9"/>
<evidence type="ECO:0000256" key="5">
    <source>
        <dbReference type="ARBA" id="ARBA00024196"/>
    </source>
</evidence>
<dbReference type="InterPro" id="IPR001611">
    <property type="entry name" value="Leu-rich_rpt"/>
</dbReference>
<evidence type="ECO:0000256" key="4">
    <source>
        <dbReference type="ARBA" id="ARBA00023242"/>
    </source>
</evidence>
<evidence type="ECO:0000256" key="2">
    <source>
        <dbReference type="ARBA" id="ARBA00022614"/>
    </source>
</evidence>
<dbReference type="Pfam" id="PF14580">
    <property type="entry name" value="LRR_9"/>
    <property type="match status" value="1"/>
</dbReference>
<keyword evidence="4" id="KW-0539">Nucleus</keyword>
<dbReference type="GO" id="GO:0000398">
    <property type="term" value="P:mRNA splicing, via spliceosome"/>
    <property type="evidence" value="ECO:0007669"/>
    <property type="project" value="InterPro"/>
</dbReference>
<name>A0A8J6BAI9_9EUKA</name>
<dbReference type="InterPro" id="IPR032675">
    <property type="entry name" value="LRR_dom_sf"/>
</dbReference>
<dbReference type="SUPFAM" id="SSF52058">
    <property type="entry name" value="L domain-like"/>
    <property type="match status" value="1"/>
</dbReference>
<gene>
    <name evidence="6" type="ORF">J8273_0679</name>
</gene>
<evidence type="ECO:0000313" key="6">
    <source>
        <dbReference type="EMBL" id="KAG9397549.1"/>
    </source>
</evidence>
<comment type="similarity">
    <text evidence="5">Belongs to the U2 small nuclear ribonucleoprotein A family.</text>
</comment>
<organism evidence="6 7">
    <name type="scientific">Carpediemonas membranifera</name>
    <dbReference type="NCBI Taxonomy" id="201153"/>
    <lineage>
        <taxon>Eukaryota</taxon>
        <taxon>Metamonada</taxon>
        <taxon>Carpediemonas-like organisms</taxon>
        <taxon>Carpediemonas</taxon>
    </lineage>
</organism>
<comment type="caution">
    <text evidence="6">The sequence shown here is derived from an EMBL/GenBank/DDBJ whole genome shotgun (WGS) entry which is preliminary data.</text>
</comment>
<protein>
    <submittedName>
        <fullName evidence="6">Leucine-rich repeat</fullName>
    </submittedName>
</protein>
<reference evidence="6" key="1">
    <citation type="submission" date="2021-05" db="EMBL/GenBank/DDBJ databases">
        <title>A free-living protist that lacks canonical eukaryotic 1 DNA replication and segregation systems.</title>
        <authorList>
            <person name="Salas-Leiva D.E."/>
            <person name="Tromer E.C."/>
            <person name="Curtis B.A."/>
            <person name="Jerlstrom-Hultqvist J."/>
            <person name="Kolisko M."/>
            <person name="Yi Z."/>
            <person name="Salas-Leiva J.S."/>
            <person name="Gallot-Lavallee L."/>
            <person name="Kops G.J.P.L."/>
            <person name="Archibald J.M."/>
            <person name="Simpson A.G.B."/>
            <person name="Roger A.J."/>
        </authorList>
    </citation>
    <scope>NUCLEOTIDE SEQUENCE</scope>
    <source>
        <strain evidence="6">BICM</strain>
    </source>
</reference>
<sequence length="183" mass="20181">MLYLRELQVAMIENLAVIESMFDGIDLSFNLITHLGEFPLIPSLRVLLVADNSVETISSFLSASNLPLLESINLYHNNISSLAELGKLASLPKLKELYVGRNPVCNIENFRVKLLTLLPQLTVINGCKVTAKEHEQASILGKAENEVAKPLPAPVKRKMAPVLTEKKPARAAMLNMALADDFF</sequence>
<proteinExistence type="inferred from homology"/>
<dbReference type="GO" id="GO:0005634">
    <property type="term" value="C:nucleus"/>
    <property type="evidence" value="ECO:0007669"/>
    <property type="project" value="UniProtKB-SubCell"/>
</dbReference>
<dbReference type="Gene3D" id="3.80.10.10">
    <property type="entry name" value="Ribonuclease Inhibitor"/>
    <property type="match status" value="1"/>
</dbReference>
<evidence type="ECO:0000256" key="1">
    <source>
        <dbReference type="ARBA" id="ARBA00004123"/>
    </source>
</evidence>
<dbReference type="InterPro" id="IPR044640">
    <property type="entry name" value="RU2A"/>
</dbReference>
<evidence type="ECO:0000313" key="7">
    <source>
        <dbReference type="Proteomes" id="UP000717585"/>
    </source>
</evidence>
<accession>A0A8J6BAI9</accession>
<evidence type="ECO:0000256" key="3">
    <source>
        <dbReference type="ARBA" id="ARBA00022737"/>
    </source>
</evidence>
<dbReference type="OrthoDB" id="433501at2759"/>
<dbReference type="GO" id="GO:0030620">
    <property type="term" value="F:U2 snRNA binding"/>
    <property type="evidence" value="ECO:0007669"/>
    <property type="project" value="InterPro"/>
</dbReference>
<dbReference type="EMBL" id="JAHDYR010000001">
    <property type="protein sequence ID" value="KAG9397549.1"/>
    <property type="molecule type" value="Genomic_DNA"/>
</dbReference>
<dbReference type="PROSITE" id="PS51450">
    <property type="entry name" value="LRR"/>
    <property type="match status" value="1"/>
</dbReference>
<dbReference type="PANTHER" id="PTHR10552">
    <property type="entry name" value="U2 SMALL NUCLEAR RIBONUCLEOPROTEIN A"/>
    <property type="match status" value="1"/>
</dbReference>